<reference evidence="2" key="1">
    <citation type="submission" date="2020-08" db="EMBL/GenBank/DDBJ databases">
        <title>Multicomponent nature underlies the extraordinary mechanical properties of spider dragline silk.</title>
        <authorList>
            <person name="Kono N."/>
            <person name="Nakamura H."/>
            <person name="Mori M."/>
            <person name="Yoshida Y."/>
            <person name="Ohtoshi R."/>
            <person name="Malay A.D."/>
            <person name="Moran D.A.P."/>
            <person name="Tomita M."/>
            <person name="Numata K."/>
            <person name="Arakawa K."/>
        </authorList>
    </citation>
    <scope>NUCLEOTIDE SEQUENCE</scope>
</reference>
<dbReference type="Pfam" id="PF00075">
    <property type="entry name" value="RNase_H"/>
    <property type="match status" value="1"/>
</dbReference>
<dbReference type="EMBL" id="BMAU01021389">
    <property type="protein sequence ID" value="GFY29705.1"/>
    <property type="molecule type" value="Genomic_DNA"/>
</dbReference>
<dbReference type="InterPro" id="IPR036397">
    <property type="entry name" value="RNaseH_sf"/>
</dbReference>
<organism evidence="2 3">
    <name type="scientific">Trichonephila clavipes</name>
    <name type="common">Golden silk orbweaver</name>
    <name type="synonym">Nephila clavipes</name>
    <dbReference type="NCBI Taxonomy" id="2585209"/>
    <lineage>
        <taxon>Eukaryota</taxon>
        <taxon>Metazoa</taxon>
        <taxon>Ecdysozoa</taxon>
        <taxon>Arthropoda</taxon>
        <taxon>Chelicerata</taxon>
        <taxon>Arachnida</taxon>
        <taxon>Araneae</taxon>
        <taxon>Araneomorphae</taxon>
        <taxon>Entelegynae</taxon>
        <taxon>Araneoidea</taxon>
        <taxon>Nephilidae</taxon>
        <taxon>Trichonephila</taxon>
    </lineage>
</organism>
<gene>
    <name evidence="2" type="primary">AVEN_231476_1</name>
    <name evidence="2" type="ORF">TNCV_1812841</name>
</gene>
<keyword evidence="3" id="KW-1185">Reference proteome</keyword>
<dbReference type="AlphaFoldDB" id="A0A8X6W7H7"/>
<dbReference type="InterPro" id="IPR002156">
    <property type="entry name" value="RNaseH_domain"/>
</dbReference>
<dbReference type="Gene3D" id="3.30.420.10">
    <property type="entry name" value="Ribonuclease H-like superfamily/Ribonuclease H"/>
    <property type="match status" value="1"/>
</dbReference>
<evidence type="ECO:0000313" key="2">
    <source>
        <dbReference type="EMBL" id="GFY29705.1"/>
    </source>
</evidence>
<dbReference type="SUPFAM" id="SSF53098">
    <property type="entry name" value="Ribonuclease H-like"/>
    <property type="match status" value="1"/>
</dbReference>
<proteinExistence type="predicted"/>
<evidence type="ECO:0000313" key="3">
    <source>
        <dbReference type="Proteomes" id="UP000887159"/>
    </source>
</evidence>
<dbReference type="PROSITE" id="PS50879">
    <property type="entry name" value="RNASE_H_1"/>
    <property type="match status" value="1"/>
</dbReference>
<dbReference type="InterPro" id="IPR012337">
    <property type="entry name" value="RNaseH-like_sf"/>
</dbReference>
<comment type="caution">
    <text evidence="2">The sequence shown here is derived from an EMBL/GenBank/DDBJ whole genome shotgun (WGS) entry which is preliminary data.</text>
</comment>
<dbReference type="CDD" id="cd09276">
    <property type="entry name" value="Rnase_HI_RT_non_LTR"/>
    <property type="match status" value="1"/>
</dbReference>
<dbReference type="GO" id="GO:0003676">
    <property type="term" value="F:nucleic acid binding"/>
    <property type="evidence" value="ECO:0007669"/>
    <property type="project" value="InterPro"/>
</dbReference>
<sequence length="291" mass="32466">MRKHGFIDFNVDTSTPFSCITPIDFFNHVEFREELLTSTPKHSSHPELLGQLALEVINDIPDQALIVYTDGSRSDTGRAGSGIFSNTPGNDVKISIRNSDHCSVFRSELIVISGVLDHALNSYKDSIWILTDSRSFIQYLKNWPKIMDSTGLDILSKLVRLGQRKQICLQWIPSHVGVLGNEAANELAGRGCDLPNPSSTVLTHTEIHSFQRNKMNLTWRNPPAHHWYTAKSPGLSIQCRSSRAHQTALARLRSGHLRCMTFVQGVKSFFTCPCSLLASPAHLLDCWGISL</sequence>
<evidence type="ECO:0000259" key="1">
    <source>
        <dbReference type="PROSITE" id="PS50879"/>
    </source>
</evidence>
<accession>A0A8X6W7H7</accession>
<dbReference type="Proteomes" id="UP000887159">
    <property type="component" value="Unassembled WGS sequence"/>
</dbReference>
<name>A0A8X6W7H7_TRICX</name>
<protein>
    <submittedName>
        <fullName evidence="2">RNase H domain-containing protein</fullName>
    </submittedName>
</protein>
<feature type="domain" description="RNase H type-1" evidence="1">
    <location>
        <begin position="61"/>
        <end position="193"/>
    </location>
</feature>
<dbReference type="GO" id="GO:0004523">
    <property type="term" value="F:RNA-DNA hybrid ribonuclease activity"/>
    <property type="evidence" value="ECO:0007669"/>
    <property type="project" value="InterPro"/>
</dbReference>